<dbReference type="SUPFAM" id="SSF53649">
    <property type="entry name" value="Alkaline phosphatase-like"/>
    <property type="match status" value="1"/>
</dbReference>
<sequence>MKSSKAFTLLTVAKTFIAILFVLCVSIFKVKGQNNKIQKPNIIFILADDMGYGDLSCYNPESKIRTPNIDRLAANGIKLTNAHSASSVCTPSRYSIMTGRYPFRSKMKFGVLWTYDWPLIDKGTLTVGEFLKDNGYQTGIVGKWHLGWNWPIKPGEQIDTNKLGGRNLQQSKAREQQIDITRPLTGGPLACGFDYQFGIDIPSLPPFCFIENGKVLGPPLTQVKNDDKGTFPGYVQQGWNSHYIMPAFMDKAALFVSEKAKTGQPFFLYLPLAIPHHPIAPGKAYKGKSKMGEYGDAVQEMDGYIGNLMQQLKELNIADNTLVIFASDNGSIMDAGSSTTNGEWSVAGAGYKFFGHKSNKNFRGIKGDIYEGGHRVPFIASWPKEIPAGGSSDAAISLTDFFATCAGIINIPLPDGCADDSFDLSPILKGKNTKKPVRPSIIFHSSRGNLAIEKGNWKYIDCNNSGGSLKNPLVKDTIYATPGQLYNIQTDPAEKDNLYAKYPQKVRELAALLEHHKRSKGTRYSKL</sequence>
<keyword evidence="3" id="KW-0378">Hydrolase</keyword>
<dbReference type="InterPro" id="IPR017850">
    <property type="entry name" value="Alkaline_phosphatase_core_sf"/>
</dbReference>
<gene>
    <name evidence="7" type="ORF">DJ568_13785</name>
</gene>
<dbReference type="Gene3D" id="3.40.720.10">
    <property type="entry name" value="Alkaline Phosphatase, subunit A"/>
    <property type="match status" value="1"/>
</dbReference>
<dbReference type="PROSITE" id="PS00523">
    <property type="entry name" value="SULFATASE_1"/>
    <property type="match status" value="1"/>
</dbReference>
<dbReference type="RefSeq" id="WP_114005865.1">
    <property type="nucleotide sequence ID" value="NZ_QGDC01000007.1"/>
</dbReference>
<keyword evidence="5" id="KW-0472">Membrane</keyword>
<dbReference type="Proteomes" id="UP000253209">
    <property type="component" value="Unassembled WGS sequence"/>
</dbReference>
<name>A0A367GLL1_9SPHI</name>
<dbReference type="PANTHER" id="PTHR42693:SF53">
    <property type="entry name" value="ENDO-4-O-SULFATASE"/>
    <property type="match status" value="1"/>
</dbReference>
<evidence type="ECO:0000256" key="3">
    <source>
        <dbReference type="ARBA" id="ARBA00022801"/>
    </source>
</evidence>
<evidence type="ECO:0000256" key="2">
    <source>
        <dbReference type="ARBA" id="ARBA00022723"/>
    </source>
</evidence>
<evidence type="ECO:0000313" key="7">
    <source>
        <dbReference type="EMBL" id="RCH54354.1"/>
    </source>
</evidence>
<evidence type="ECO:0000256" key="4">
    <source>
        <dbReference type="ARBA" id="ARBA00022837"/>
    </source>
</evidence>
<evidence type="ECO:0000256" key="5">
    <source>
        <dbReference type="SAM" id="Phobius"/>
    </source>
</evidence>
<dbReference type="Gene3D" id="3.30.1120.10">
    <property type="match status" value="1"/>
</dbReference>
<evidence type="ECO:0000259" key="6">
    <source>
        <dbReference type="Pfam" id="PF00884"/>
    </source>
</evidence>
<protein>
    <recommendedName>
        <fullName evidence="6">Sulfatase N-terminal domain-containing protein</fullName>
    </recommendedName>
</protein>
<dbReference type="InterPro" id="IPR050738">
    <property type="entry name" value="Sulfatase"/>
</dbReference>
<dbReference type="AlphaFoldDB" id="A0A367GLL1"/>
<dbReference type="PROSITE" id="PS00149">
    <property type="entry name" value="SULFATASE_2"/>
    <property type="match status" value="1"/>
</dbReference>
<dbReference type="PANTHER" id="PTHR42693">
    <property type="entry name" value="ARYLSULFATASE FAMILY MEMBER"/>
    <property type="match status" value="1"/>
</dbReference>
<organism evidence="7 8">
    <name type="scientific">Mucilaginibacter hurinus</name>
    <dbReference type="NCBI Taxonomy" id="2201324"/>
    <lineage>
        <taxon>Bacteria</taxon>
        <taxon>Pseudomonadati</taxon>
        <taxon>Bacteroidota</taxon>
        <taxon>Sphingobacteriia</taxon>
        <taxon>Sphingobacteriales</taxon>
        <taxon>Sphingobacteriaceae</taxon>
        <taxon>Mucilaginibacter</taxon>
    </lineage>
</organism>
<keyword evidence="5" id="KW-0812">Transmembrane</keyword>
<reference evidence="7 8" key="1">
    <citation type="submission" date="2018-05" db="EMBL/GenBank/DDBJ databases">
        <title>Mucilaginibacter hurinus sp. nov., isolated from briquette warehouse soil.</title>
        <authorList>
            <person name="Choi L."/>
        </authorList>
    </citation>
    <scope>NUCLEOTIDE SEQUENCE [LARGE SCALE GENOMIC DNA]</scope>
    <source>
        <strain evidence="7 8">ZR32</strain>
    </source>
</reference>
<evidence type="ECO:0000256" key="1">
    <source>
        <dbReference type="ARBA" id="ARBA00008779"/>
    </source>
</evidence>
<comment type="similarity">
    <text evidence="1">Belongs to the sulfatase family.</text>
</comment>
<keyword evidence="5" id="KW-1133">Transmembrane helix</keyword>
<dbReference type="GO" id="GO:0004065">
    <property type="term" value="F:arylsulfatase activity"/>
    <property type="evidence" value="ECO:0007669"/>
    <property type="project" value="TreeGrafter"/>
</dbReference>
<dbReference type="InterPro" id="IPR000917">
    <property type="entry name" value="Sulfatase_N"/>
</dbReference>
<dbReference type="Pfam" id="PF00884">
    <property type="entry name" value="Sulfatase"/>
    <property type="match status" value="1"/>
</dbReference>
<dbReference type="CDD" id="cd16143">
    <property type="entry name" value="ARS_like"/>
    <property type="match status" value="1"/>
</dbReference>
<keyword evidence="8" id="KW-1185">Reference proteome</keyword>
<evidence type="ECO:0000313" key="8">
    <source>
        <dbReference type="Proteomes" id="UP000253209"/>
    </source>
</evidence>
<keyword evidence="4" id="KW-0106">Calcium</keyword>
<keyword evidence="2" id="KW-0479">Metal-binding</keyword>
<feature type="domain" description="Sulfatase N-terminal" evidence="6">
    <location>
        <begin position="40"/>
        <end position="409"/>
    </location>
</feature>
<dbReference type="EMBL" id="QGDC01000007">
    <property type="protein sequence ID" value="RCH54354.1"/>
    <property type="molecule type" value="Genomic_DNA"/>
</dbReference>
<comment type="caution">
    <text evidence="7">The sequence shown here is derived from an EMBL/GenBank/DDBJ whole genome shotgun (WGS) entry which is preliminary data.</text>
</comment>
<dbReference type="InterPro" id="IPR024607">
    <property type="entry name" value="Sulfatase_CS"/>
</dbReference>
<accession>A0A367GLL1</accession>
<proteinExistence type="inferred from homology"/>
<feature type="transmembrane region" description="Helical" evidence="5">
    <location>
        <begin position="7"/>
        <end position="28"/>
    </location>
</feature>
<dbReference type="OrthoDB" id="9764377at2"/>
<dbReference type="GO" id="GO:0046872">
    <property type="term" value="F:metal ion binding"/>
    <property type="evidence" value="ECO:0007669"/>
    <property type="project" value="UniProtKB-KW"/>
</dbReference>